<accession>A0AA87ZZ03</accession>
<keyword evidence="1" id="KW-0175">Coiled coil</keyword>
<feature type="region of interest" description="Disordered" evidence="2">
    <location>
        <begin position="345"/>
        <end position="377"/>
    </location>
</feature>
<keyword evidence="3" id="KW-0812">Transmembrane</keyword>
<gene>
    <name evidence="4" type="ORF">TIFTF001_015599</name>
</gene>
<evidence type="ECO:0000313" key="4">
    <source>
        <dbReference type="EMBL" id="GMN46409.1"/>
    </source>
</evidence>
<keyword evidence="3" id="KW-1133">Transmembrane helix</keyword>
<feature type="compositionally biased region" description="Basic and acidic residues" evidence="2">
    <location>
        <begin position="345"/>
        <end position="360"/>
    </location>
</feature>
<organism evidence="4 5">
    <name type="scientific">Ficus carica</name>
    <name type="common">Common fig</name>
    <dbReference type="NCBI Taxonomy" id="3494"/>
    <lineage>
        <taxon>Eukaryota</taxon>
        <taxon>Viridiplantae</taxon>
        <taxon>Streptophyta</taxon>
        <taxon>Embryophyta</taxon>
        <taxon>Tracheophyta</taxon>
        <taxon>Spermatophyta</taxon>
        <taxon>Magnoliopsida</taxon>
        <taxon>eudicotyledons</taxon>
        <taxon>Gunneridae</taxon>
        <taxon>Pentapetalae</taxon>
        <taxon>rosids</taxon>
        <taxon>fabids</taxon>
        <taxon>Rosales</taxon>
        <taxon>Moraceae</taxon>
        <taxon>Ficeae</taxon>
        <taxon>Ficus</taxon>
    </lineage>
</organism>
<feature type="transmembrane region" description="Helical" evidence="3">
    <location>
        <begin position="115"/>
        <end position="135"/>
    </location>
</feature>
<evidence type="ECO:0000256" key="1">
    <source>
        <dbReference type="SAM" id="Coils"/>
    </source>
</evidence>
<name>A0AA87ZZ03_FICCA</name>
<dbReference type="EMBL" id="BTGU01000023">
    <property type="protein sequence ID" value="GMN46409.1"/>
    <property type="molecule type" value="Genomic_DNA"/>
</dbReference>
<proteinExistence type="predicted"/>
<dbReference type="PANTHER" id="PTHR34962:SF3">
    <property type="entry name" value="ABC SUBFAMILY C PROTEIN"/>
    <property type="match status" value="1"/>
</dbReference>
<protein>
    <submittedName>
        <fullName evidence="4">Uncharacterized protein</fullName>
    </submittedName>
</protein>
<feature type="coiled-coil region" evidence="1">
    <location>
        <begin position="167"/>
        <end position="224"/>
    </location>
</feature>
<dbReference type="PANTHER" id="PTHR34962">
    <property type="entry name" value="EMBRYO DEFECTIVE 1703-RELATED"/>
    <property type="match status" value="1"/>
</dbReference>
<evidence type="ECO:0000256" key="3">
    <source>
        <dbReference type="SAM" id="Phobius"/>
    </source>
</evidence>
<comment type="caution">
    <text evidence="4">The sequence shown here is derived from an EMBL/GenBank/DDBJ whole genome shotgun (WGS) entry which is preliminary data.</text>
</comment>
<feature type="region of interest" description="Disordered" evidence="2">
    <location>
        <begin position="272"/>
        <end position="306"/>
    </location>
</feature>
<keyword evidence="5" id="KW-1185">Reference proteome</keyword>
<evidence type="ECO:0000313" key="5">
    <source>
        <dbReference type="Proteomes" id="UP001187192"/>
    </source>
</evidence>
<dbReference type="AlphaFoldDB" id="A0AA87ZZ03"/>
<sequence>MAGANSAPFSSFRPALTVTTTMTTQSKLLLFARMATTSKPTKLTKRRNTLRPKILKTITKPYYDDPKTPENPIQELLPFQNDAVSEENDKTEEFRSSEVLDAGVAEFSGRSFVRYGVYLIGVFVFQTVLAVWVLGTANSEKEDGNLGSLDGKGKVSLNGNEKILRSNVGLEEKIEEIRAMASEARKAEKYKHESLNSRTKIGIEKEIENRLLKLQKGLNSTREKLPRSYVNYLSKYGKVEDGVMKKKKKISLDVGNGNESLMFKKKLKFRAPSTEASEGPKGFGDSEKCKMSKGKKNGLSGRGKMVEVSEEEIEEIQKEGDLEGDDGRRLVVQTLRVSREDWKNLDNGMRSEHGGKEASRNRKSRNGVIQGSRPRRPSVEVAKWTTTRELGMENDQNFEREKWETVEESNELPVFSRNGSSRLNEAKRKSASNKVLEKQSNVQTDLWWLNLPYVLVVHMQRGSDPEGPGGLFTLKLGTEAHNQSESSYTVAFEDRGDANNFCYLLESFFEDLGDVSADIVPLSVKELHAAVNSEKWEVIVVKKGQLQLYAGQPFSDVEMALHALIEETQSAR</sequence>
<dbReference type="Proteomes" id="UP001187192">
    <property type="component" value="Unassembled WGS sequence"/>
</dbReference>
<reference evidence="4" key="1">
    <citation type="submission" date="2023-07" db="EMBL/GenBank/DDBJ databases">
        <title>draft genome sequence of fig (Ficus carica).</title>
        <authorList>
            <person name="Takahashi T."/>
            <person name="Nishimura K."/>
        </authorList>
    </citation>
    <scope>NUCLEOTIDE SEQUENCE</scope>
</reference>
<keyword evidence="3" id="KW-0472">Membrane</keyword>
<evidence type="ECO:0000256" key="2">
    <source>
        <dbReference type="SAM" id="MobiDB-lite"/>
    </source>
</evidence>